<protein>
    <submittedName>
        <fullName evidence="1">Uncharacterized protein</fullName>
    </submittedName>
</protein>
<reference evidence="1 2" key="1">
    <citation type="submission" date="2021-07" db="EMBL/GenBank/DDBJ databases">
        <title>Whole Genome Sequence of Nocardia Iowensis.</title>
        <authorList>
            <person name="Lamm A."/>
            <person name="Collins-Fairclough A.M."/>
            <person name="Bunk B."/>
            <person name="Sproer C."/>
        </authorList>
    </citation>
    <scope>NUCLEOTIDE SEQUENCE [LARGE SCALE GENOMIC DNA]</scope>
    <source>
        <strain evidence="1 2">NRRL 5646</strain>
    </source>
</reference>
<organism evidence="1 2">
    <name type="scientific">Nocardia iowensis</name>
    <dbReference type="NCBI Taxonomy" id="204891"/>
    <lineage>
        <taxon>Bacteria</taxon>
        <taxon>Bacillati</taxon>
        <taxon>Actinomycetota</taxon>
        <taxon>Actinomycetes</taxon>
        <taxon>Mycobacteriales</taxon>
        <taxon>Nocardiaceae</taxon>
        <taxon>Nocardia</taxon>
    </lineage>
</organism>
<dbReference type="RefSeq" id="WP_218472729.1">
    <property type="nucleotide sequence ID" value="NZ_BAABJN010000009.1"/>
</dbReference>
<dbReference type="Proteomes" id="UP000694257">
    <property type="component" value="Chromosome"/>
</dbReference>
<evidence type="ECO:0000313" key="1">
    <source>
        <dbReference type="EMBL" id="QXN91880.1"/>
    </source>
</evidence>
<name>A0ABX8RU60_NOCIO</name>
<gene>
    <name evidence="1" type="ORF">KV110_01410</name>
</gene>
<evidence type="ECO:0000313" key="2">
    <source>
        <dbReference type="Proteomes" id="UP000694257"/>
    </source>
</evidence>
<accession>A0ABX8RU60</accession>
<keyword evidence="2" id="KW-1185">Reference proteome</keyword>
<sequence length="146" mass="16143">MTPNSRRPLLALTHNGPTVHVITSGTGADYQIVRIFTDPAEAGVFLVGHNARPENDQASIEEWAITQTAPEQILWWRVRWDHETETIDPPEQFAQWTDELSLFSVETCTWRTTTGDIVALSTDRARAVAALIAEVTCNAQPESGAS</sequence>
<dbReference type="EMBL" id="CP078145">
    <property type="protein sequence ID" value="QXN91880.1"/>
    <property type="molecule type" value="Genomic_DNA"/>
</dbReference>
<proteinExistence type="predicted"/>